<organism evidence="1 2">
    <name type="scientific">Limosilactobacillus pontis DSM 8475</name>
    <dbReference type="NCBI Taxonomy" id="1423794"/>
    <lineage>
        <taxon>Bacteria</taxon>
        <taxon>Bacillati</taxon>
        <taxon>Bacillota</taxon>
        <taxon>Bacilli</taxon>
        <taxon>Lactobacillales</taxon>
        <taxon>Lactobacillaceae</taxon>
        <taxon>Limosilactobacillus</taxon>
    </lineage>
</organism>
<sequence length="73" mass="8356">MNDQGVAPVKFVVSPDTEVQIKGERTGTVYKTFRTKKESGPVTIHYQFEYVAKYEVIATKKGKRIVKHLTVKR</sequence>
<accession>A0A922TMH9</accession>
<evidence type="ECO:0000313" key="2">
    <source>
        <dbReference type="Proteomes" id="UP000051085"/>
    </source>
</evidence>
<comment type="caution">
    <text evidence="1">The sequence shown here is derived from an EMBL/GenBank/DDBJ whole genome shotgun (WGS) entry which is preliminary data.</text>
</comment>
<name>A0A922TMH9_9LACO</name>
<proteinExistence type="predicted"/>
<protein>
    <submittedName>
        <fullName evidence="1">Uncharacterized protein</fullName>
    </submittedName>
</protein>
<evidence type="ECO:0000313" key="1">
    <source>
        <dbReference type="EMBL" id="KRM35041.1"/>
    </source>
</evidence>
<dbReference type="EMBL" id="AZGO01000066">
    <property type="protein sequence ID" value="KRM35041.1"/>
    <property type="molecule type" value="Genomic_DNA"/>
</dbReference>
<reference evidence="1 2" key="1">
    <citation type="journal article" date="2015" name="Genome Announc.">
        <title>Expanding the biotechnology potential of lactobacilli through comparative genomics of 213 strains and associated genera.</title>
        <authorList>
            <person name="Sun Z."/>
            <person name="Harris H.M."/>
            <person name="McCann A."/>
            <person name="Guo C."/>
            <person name="Argimon S."/>
            <person name="Zhang W."/>
            <person name="Yang X."/>
            <person name="Jeffery I.B."/>
            <person name="Cooney J.C."/>
            <person name="Kagawa T.F."/>
            <person name="Liu W."/>
            <person name="Song Y."/>
            <person name="Salvetti E."/>
            <person name="Wrobel A."/>
            <person name="Rasinkangas P."/>
            <person name="Parkhill J."/>
            <person name="Rea M.C."/>
            <person name="O'Sullivan O."/>
            <person name="Ritari J."/>
            <person name="Douillard F.P."/>
            <person name="Paul Ross R."/>
            <person name="Yang R."/>
            <person name="Briner A.E."/>
            <person name="Felis G.E."/>
            <person name="de Vos W.M."/>
            <person name="Barrangou R."/>
            <person name="Klaenhammer T.R."/>
            <person name="Caufield P.W."/>
            <person name="Cui Y."/>
            <person name="Zhang H."/>
            <person name="O'Toole P.W."/>
        </authorList>
    </citation>
    <scope>NUCLEOTIDE SEQUENCE [LARGE SCALE GENOMIC DNA]</scope>
    <source>
        <strain evidence="1 2">DSM 8475</strain>
    </source>
</reference>
<gene>
    <name evidence="1" type="ORF">FD34_GL000964</name>
</gene>
<dbReference type="AlphaFoldDB" id="A0A922TMH9"/>
<dbReference type="Proteomes" id="UP000051085">
    <property type="component" value="Unassembled WGS sequence"/>
</dbReference>